<name>A3IMU7_9CHRO</name>
<dbReference type="Gene3D" id="3.40.50.410">
    <property type="entry name" value="von Willebrand factor, type A domain"/>
    <property type="match status" value="1"/>
</dbReference>
<proteinExistence type="predicted"/>
<dbReference type="RefSeq" id="WP_008274704.1">
    <property type="nucleotide sequence ID" value="NZ_AAXW01000008.1"/>
</dbReference>
<dbReference type="OrthoDB" id="1523785at2"/>
<feature type="domain" description="VWFA" evidence="1">
    <location>
        <begin position="11"/>
        <end position="204"/>
    </location>
</feature>
<dbReference type="InterPro" id="IPR036465">
    <property type="entry name" value="vWFA_dom_sf"/>
</dbReference>
<protein>
    <recommendedName>
        <fullName evidence="1">VWFA domain-containing protein</fullName>
    </recommendedName>
</protein>
<keyword evidence="3" id="KW-1185">Reference proteome</keyword>
<evidence type="ECO:0000313" key="2">
    <source>
        <dbReference type="EMBL" id="EAZ92200.1"/>
    </source>
</evidence>
<dbReference type="Pfam" id="PF00092">
    <property type="entry name" value="VWA"/>
    <property type="match status" value="1"/>
</dbReference>
<dbReference type="CDD" id="cd01457">
    <property type="entry name" value="vWA_ORF176_type"/>
    <property type="match status" value="1"/>
</dbReference>
<dbReference type="PANTHER" id="PTHR34706:SF1">
    <property type="entry name" value="VWFA DOMAIN-CONTAINING PROTEIN"/>
    <property type="match status" value="1"/>
</dbReference>
<evidence type="ECO:0000313" key="3">
    <source>
        <dbReference type="Proteomes" id="UP000003781"/>
    </source>
</evidence>
<dbReference type="SUPFAM" id="SSF53300">
    <property type="entry name" value="vWA-like"/>
    <property type="match status" value="1"/>
</dbReference>
<reference evidence="2 3" key="1">
    <citation type="submission" date="2007-03" db="EMBL/GenBank/DDBJ databases">
        <authorList>
            <person name="Stal L."/>
            <person name="Ferriera S."/>
            <person name="Johnson J."/>
            <person name="Kravitz S."/>
            <person name="Beeson K."/>
            <person name="Sutton G."/>
            <person name="Rogers Y.-H."/>
            <person name="Friedman R."/>
            <person name="Frazier M."/>
            <person name="Venter J.C."/>
        </authorList>
    </citation>
    <scope>NUCLEOTIDE SEQUENCE [LARGE SCALE GENOMIC DNA]</scope>
    <source>
        <strain evidence="2 3">CCY0110</strain>
    </source>
</reference>
<dbReference type="SMART" id="SM00327">
    <property type="entry name" value="VWA"/>
    <property type="match status" value="1"/>
</dbReference>
<sequence length="206" mass="22748">MSGDSRIENRDYTLMIDKSSSMATSDGPDGKTRWQIAQESTLALAKKCEEIDPDGITVYVFSGRFRRYDNVTSDKVTKVYEENEPMGQTDLAGVLQDGLNNYFERKAGGKTQANGETFIIITDGEPTDRKAVISLIMDASQNVDREDELGISFIQVGTDKNATRFYKALDDDLQSAGAKFDIVDTVTVDDMKGMSLTDVLLNALID</sequence>
<organism evidence="2 3">
    <name type="scientific">Crocosphaera chwakensis CCY0110</name>
    <dbReference type="NCBI Taxonomy" id="391612"/>
    <lineage>
        <taxon>Bacteria</taxon>
        <taxon>Bacillati</taxon>
        <taxon>Cyanobacteriota</taxon>
        <taxon>Cyanophyceae</taxon>
        <taxon>Oscillatoriophycideae</taxon>
        <taxon>Chroococcales</taxon>
        <taxon>Aphanothecaceae</taxon>
        <taxon>Crocosphaera</taxon>
        <taxon>Crocosphaera chwakensis</taxon>
    </lineage>
</organism>
<dbReference type="PANTHER" id="PTHR34706">
    <property type="entry name" value="SLR1338 PROTEIN"/>
    <property type="match status" value="1"/>
</dbReference>
<accession>A3IMU7</accession>
<dbReference type="EMBL" id="AAXW01000008">
    <property type="protein sequence ID" value="EAZ92200.1"/>
    <property type="molecule type" value="Genomic_DNA"/>
</dbReference>
<gene>
    <name evidence="2" type="ORF">CY0110_24856</name>
</gene>
<dbReference type="PROSITE" id="PS50234">
    <property type="entry name" value="VWFA"/>
    <property type="match status" value="1"/>
</dbReference>
<evidence type="ECO:0000259" key="1">
    <source>
        <dbReference type="PROSITE" id="PS50234"/>
    </source>
</evidence>
<dbReference type="eggNOG" id="COG2304">
    <property type="taxonomic scope" value="Bacteria"/>
</dbReference>
<dbReference type="Proteomes" id="UP000003781">
    <property type="component" value="Unassembled WGS sequence"/>
</dbReference>
<dbReference type="InterPro" id="IPR002035">
    <property type="entry name" value="VWF_A"/>
</dbReference>
<dbReference type="AlphaFoldDB" id="A3IMU7"/>
<comment type="caution">
    <text evidence="2">The sequence shown here is derived from an EMBL/GenBank/DDBJ whole genome shotgun (WGS) entry which is preliminary data.</text>
</comment>